<gene>
    <name evidence="1" type="ORF">PPENT_87.1.T0810125</name>
</gene>
<evidence type="ECO:0000313" key="2">
    <source>
        <dbReference type="Proteomes" id="UP000689195"/>
    </source>
</evidence>
<sequence>MKHIECPIKLASASVKFPNSQLFNTNKARNQILFRIYGHFIFGFTQQSPKDYYSKYSIQVEGRLLDKIQEWAEYMRYQNLPKVKLNIQDQNENPIIKYFFPDDDNIGWIYNDQNIHLNIISTNLISGVCIDRSKNLEKKNYSMIQEKTNFTYKFSAKHIPEAPPSQTFMQHQIEFISNRFPQLEGNLEDGYRRHVLQIETLAGRKWKSTFNLMNYYKNDKRHQSQPSLWSLNQPQLKIKSIPKINHKRLVLPVIPQNPGVGYYSPNLQSIYSNPKVTRLRSVTKIPTLHDVSNEKINIQKSHKKYSQKFTILEMLLKEVDEEVDQDMRDNPKCVRTPLQLQPLNDNFIEQLKHIKANLQKVLRKKL</sequence>
<comment type="caution">
    <text evidence="1">The sequence shown here is derived from an EMBL/GenBank/DDBJ whole genome shotgun (WGS) entry which is preliminary data.</text>
</comment>
<reference evidence="1" key="1">
    <citation type="submission" date="2021-01" db="EMBL/GenBank/DDBJ databases">
        <authorList>
            <consortium name="Genoscope - CEA"/>
            <person name="William W."/>
        </authorList>
    </citation>
    <scope>NUCLEOTIDE SEQUENCE</scope>
</reference>
<organism evidence="1 2">
    <name type="scientific">Paramecium pentaurelia</name>
    <dbReference type="NCBI Taxonomy" id="43138"/>
    <lineage>
        <taxon>Eukaryota</taxon>
        <taxon>Sar</taxon>
        <taxon>Alveolata</taxon>
        <taxon>Ciliophora</taxon>
        <taxon>Intramacronucleata</taxon>
        <taxon>Oligohymenophorea</taxon>
        <taxon>Peniculida</taxon>
        <taxon>Parameciidae</taxon>
        <taxon>Paramecium</taxon>
    </lineage>
</organism>
<dbReference type="Proteomes" id="UP000689195">
    <property type="component" value="Unassembled WGS sequence"/>
</dbReference>
<accession>A0A8S1W5M5</accession>
<dbReference type="EMBL" id="CAJJDO010000081">
    <property type="protein sequence ID" value="CAD8183685.1"/>
    <property type="molecule type" value="Genomic_DNA"/>
</dbReference>
<proteinExistence type="predicted"/>
<keyword evidence="2" id="KW-1185">Reference proteome</keyword>
<name>A0A8S1W5M5_9CILI</name>
<evidence type="ECO:0000313" key="1">
    <source>
        <dbReference type="EMBL" id="CAD8183685.1"/>
    </source>
</evidence>
<protein>
    <submittedName>
        <fullName evidence="1">Uncharacterized protein</fullName>
    </submittedName>
</protein>
<dbReference type="AlphaFoldDB" id="A0A8S1W5M5"/>
<dbReference type="OrthoDB" id="289027at2759"/>